<dbReference type="PANTHER" id="PTHR42813">
    <property type="entry name" value="ZINC-TYPE ALCOHOL DEHYDROGENASE-LIKE"/>
    <property type="match status" value="1"/>
</dbReference>
<dbReference type="AlphaFoldDB" id="A0A3A4F044"/>
<evidence type="ECO:0000259" key="6">
    <source>
        <dbReference type="Pfam" id="PF00107"/>
    </source>
</evidence>
<gene>
    <name evidence="8" type="ORF">D3250_10390</name>
</gene>
<comment type="caution">
    <text evidence="8">The sequence shown here is derived from an EMBL/GenBank/DDBJ whole genome shotgun (WGS) entry which is preliminary data.</text>
</comment>
<dbReference type="Gene3D" id="3.90.180.10">
    <property type="entry name" value="Medium-chain alcohol dehydrogenases, catalytic domain"/>
    <property type="match status" value="1"/>
</dbReference>
<dbReference type="SUPFAM" id="SSF50129">
    <property type="entry name" value="GroES-like"/>
    <property type="match status" value="1"/>
</dbReference>
<dbReference type="Gene3D" id="3.40.50.720">
    <property type="entry name" value="NAD(P)-binding Rossmann-like Domain"/>
    <property type="match status" value="1"/>
</dbReference>
<dbReference type="InterPro" id="IPR013154">
    <property type="entry name" value="ADH-like_N"/>
</dbReference>
<evidence type="ECO:0000256" key="5">
    <source>
        <dbReference type="RuleBase" id="RU361277"/>
    </source>
</evidence>
<organism evidence="8 9">
    <name type="scientific">Nesterenkonia natronophila</name>
    <dbReference type="NCBI Taxonomy" id="2174932"/>
    <lineage>
        <taxon>Bacteria</taxon>
        <taxon>Bacillati</taxon>
        <taxon>Actinomycetota</taxon>
        <taxon>Actinomycetes</taxon>
        <taxon>Micrococcales</taxon>
        <taxon>Micrococcaceae</taxon>
        <taxon>Nesterenkonia</taxon>
    </lineage>
</organism>
<dbReference type="OrthoDB" id="241504at2"/>
<comment type="cofactor">
    <cofactor evidence="1 5">
        <name>Zn(2+)</name>
        <dbReference type="ChEBI" id="CHEBI:29105"/>
    </cofactor>
</comment>
<evidence type="ECO:0000313" key="8">
    <source>
        <dbReference type="EMBL" id="RJN31246.1"/>
    </source>
</evidence>
<dbReference type="InterPro" id="IPR011032">
    <property type="entry name" value="GroES-like_sf"/>
</dbReference>
<evidence type="ECO:0000313" key="9">
    <source>
        <dbReference type="Proteomes" id="UP000266615"/>
    </source>
</evidence>
<reference evidence="8 9" key="1">
    <citation type="submission" date="2018-09" db="EMBL/GenBank/DDBJ databases">
        <title>Nesterenkonia natronophila sp. nov., an alkaliphilic actinobacteriume isolated from a soda lake, and emended description of the genus Nesterenkonia.</title>
        <authorList>
            <person name="Menes R.J."/>
            <person name="Iriarte A."/>
        </authorList>
    </citation>
    <scope>NUCLEOTIDE SEQUENCE [LARGE SCALE GENOMIC DNA]</scope>
    <source>
        <strain evidence="8 9">M8</strain>
    </source>
</reference>
<comment type="similarity">
    <text evidence="5">Belongs to the zinc-containing alcohol dehydrogenase family.</text>
</comment>
<dbReference type="RefSeq" id="WP_119903313.1">
    <property type="nucleotide sequence ID" value="NZ_QYZP01000003.1"/>
</dbReference>
<dbReference type="CDD" id="cd08283">
    <property type="entry name" value="FDH_like_1"/>
    <property type="match status" value="1"/>
</dbReference>
<evidence type="ECO:0000256" key="1">
    <source>
        <dbReference type="ARBA" id="ARBA00001947"/>
    </source>
</evidence>
<dbReference type="InterPro" id="IPR036291">
    <property type="entry name" value="NAD(P)-bd_dom_sf"/>
</dbReference>
<dbReference type="InterPro" id="IPR013149">
    <property type="entry name" value="ADH-like_C"/>
</dbReference>
<dbReference type="Pfam" id="PF08240">
    <property type="entry name" value="ADH_N"/>
    <property type="match status" value="1"/>
</dbReference>
<protein>
    <submittedName>
        <fullName evidence="8">Glutathione-dependent formaldehyde dehydrogenase</fullName>
    </submittedName>
</protein>
<feature type="domain" description="Alcohol dehydrogenase-like C-terminal" evidence="6">
    <location>
        <begin position="188"/>
        <end position="254"/>
    </location>
</feature>
<dbReference type="Pfam" id="PF00107">
    <property type="entry name" value="ADH_zinc_N"/>
    <property type="match status" value="1"/>
</dbReference>
<dbReference type="GO" id="GO:0008270">
    <property type="term" value="F:zinc ion binding"/>
    <property type="evidence" value="ECO:0007669"/>
    <property type="project" value="InterPro"/>
</dbReference>
<name>A0A3A4F044_9MICC</name>
<proteinExistence type="inferred from homology"/>
<dbReference type="SUPFAM" id="SSF51735">
    <property type="entry name" value="NAD(P)-binding Rossmann-fold domains"/>
    <property type="match status" value="1"/>
</dbReference>
<evidence type="ECO:0000256" key="3">
    <source>
        <dbReference type="ARBA" id="ARBA00022833"/>
    </source>
</evidence>
<keyword evidence="2 5" id="KW-0479">Metal-binding</keyword>
<keyword evidence="3 5" id="KW-0862">Zinc</keyword>
<feature type="domain" description="Alcohol dehydrogenase-like N-terminal" evidence="7">
    <location>
        <begin position="24"/>
        <end position="143"/>
    </location>
</feature>
<evidence type="ECO:0000256" key="4">
    <source>
        <dbReference type="ARBA" id="ARBA00023002"/>
    </source>
</evidence>
<dbReference type="Proteomes" id="UP000266615">
    <property type="component" value="Unassembled WGS sequence"/>
</dbReference>
<evidence type="ECO:0000259" key="7">
    <source>
        <dbReference type="Pfam" id="PF08240"/>
    </source>
</evidence>
<accession>A0A3A4F044</accession>
<dbReference type="EMBL" id="QYZP01000003">
    <property type="protein sequence ID" value="RJN31246.1"/>
    <property type="molecule type" value="Genomic_DNA"/>
</dbReference>
<dbReference type="PANTHER" id="PTHR42813:SF2">
    <property type="entry name" value="DEHYDROGENASE, ZINC-CONTAINING, PUTATIVE (AFU_ORTHOLOGUE AFUA_2G02810)-RELATED"/>
    <property type="match status" value="1"/>
</dbReference>
<dbReference type="InterPro" id="IPR002328">
    <property type="entry name" value="ADH_Zn_CS"/>
</dbReference>
<dbReference type="GO" id="GO:0016491">
    <property type="term" value="F:oxidoreductase activity"/>
    <property type="evidence" value="ECO:0007669"/>
    <property type="project" value="UniProtKB-KW"/>
</dbReference>
<sequence length="397" mass="42907">MKAVTWQGPRKVSVDTVPDPFIQQPNDAIIEVTSTAICGSDLHLYEVLGPFMTPGDIVGHEPMGRVVEAGASSNLRPGDRVVIPFQIACGDCYFCAQGLQTQCETTQVKEQGSGAPLFGYSQLYGSVPGGQAQYLRVPHADYGPIKVGDELPDHRYLFLSDVLPTAWQAVAYAQRSPGDSVAVLGLGPIGQFAARIAKHQGLTVYAIDPVQERREMAARHGILVYDNTDSTVNAIREATQGRGPDAVIDAVGMEAHGDPQSAFAKFAQRTVQFLPDKLGQPVMDKAGLDRLGALYTGIDLVRRGGTLSLSGVYGGQASPLPMLSLFDKQLQVTMGQANVKRWVDDLLPLVEDPRDPLGVDDFVTHRLPLEQAPAAYEMFQKKTDGCIKVVLEPQQLP</sequence>
<keyword evidence="9" id="KW-1185">Reference proteome</keyword>
<evidence type="ECO:0000256" key="2">
    <source>
        <dbReference type="ARBA" id="ARBA00022723"/>
    </source>
</evidence>
<dbReference type="PROSITE" id="PS00059">
    <property type="entry name" value="ADH_ZINC"/>
    <property type="match status" value="1"/>
</dbReference>
<keyword evidence="4" id="KW-0560">Oxidoreductase</keyword>